<dbReference type="PANTHER" id="PTHR28013">
    <property type="entry name" value="PROTEIN DCV1-RELATED"/>
    <property type="match status" value="1"/>
</dbReference>
<proteinExistence type="predicted"/>
<dbReference type="GO" id="GO:0032153">
    <property type="term" value="C:cell division site"/>
    <property type="evidence" value="ECO:0007669"/>
    <property type="project" value="TreeGrafter"/>
</dbReference>
<dbReference type="HOGENOM" id="CLU_111210_0_0_1"/>
<dbReference type="EMBL" id="KN839853">
    <property type="protein sequence ID" value="KIJ62854.1"/>
    <property type="molecule type" value="Genomic_DNA"/>
</dbReference>
<protein>
    <submittedName>
        <fullName evidence="2">Uncharacterized protein</fullName>
    </submittedName>
</protein>
<evidence type="ECO:0000313" key="3">
    <source>
        <dbReference type="Proteomes" id="UP000053820"/>
    </source>
</evidence>
<keyword evidence="3" id="KW-1185">Reference proteome</keyword>
<dbReference type="PANTHER" id="PTHR28013:SF4">
    <property type="entry name" value="MARVEL DOMAIN-CONTAINING PROTEIN"/>
    <property type="match status" value="1"/>
</dbReference>
<keyword evidence="1" id="KW-0472">Membrane</keyword>
<sequence>MKWSLERFLVIAGLRSLRIVFLLTFTSFILMLFTVFSVPLITTFYFIDAAVPAGARFGVWGWCYDSGGECPSSPRMGYSFGSQVDESLTRALVFYPISTILCFLSTISLIPLLCGYPVSHYPFRYFSLLSFGSFISSCIAFVFMIGLWGTAATRFNAEGISVTFGPLPWMSLAATVALGLVSLSSGCGALQLFCLRGESER</sequence>
<dbReference type="InterPro" id="IPR051380">
    <property type="entry name" value="pH-response_reg_palI/RIM9"/>
</dbReference>
<dbReference type="GO" id="GO:0005886">
    <property type="term" value="C:plasma membrane"/>
    <property type="evidence" value="ECO:0007669"/>
    <property type="project" value="InterPro"/>
</dbReference>
<organism evidence="2 3">
    <name type="scientific">Hydnomerulius pinastri MD-312</name>
    <dbReference type="NCBI Taxonomy" id="994086"/>
    <lineage>
        <taxon>Eukaryota</taxon>
        <taxon>Fungi</taxon>
        <taxon>Dikarya</taxon>
        <taxon>Basidiomycota</taxon>
        <taxon>Agaricomycotina</taxon>
        <taxon>Agaricomycetes</taxon>
        <taxon>Agaricomycetidae</taxon>
        <taxon>Boletales</taxon>
        <taxon>Boletales incertae sedis</taxon>
        <taxon>Leucogyrophana</taxon>
    </lineage>
</organism>
<gene>
    <name evidence="2" type="ORF">HYDPIDRAFT_93611</name>
</gene>
<feature type="transmembrane region" description="Helical" evidence="1">
    <location>
        <begin position="169"/>
        <end position="195"/>
    </location>
</feature>
<dbReference type="AlphaFoldDB" id="A0A0C9VB17"/>
<accession>A0A0C9VB17</accession>
<name>A0A0C9VB17_9AGAM</name>
<evidence type="ECO:0000256" key="1">
    <source>
        <dbReference type="SAM" id="Phobius"/>
    </source>
</evidence>
<keyword evidence="1" id="KW-0812">Transmembrane</keyword>
<feature type="transmembrane region" description="Helical" evidence="1">
    <location>
        <begin position="20"/>
        <end position="47"/>
    </location>
</feature>
<feature type="transmembrane region" description="Helical" evidence="1">
    <location>
        <begin position="125"/>
        <end position="149"/>
    </location>
</feature>
<dbReference type="Proteomes" id="UP000053820">
    <property type="component" value="Unassembled WGS sequence"/>
</dbReference>
<dbReference type="Pfam" id="PF06687">
    <property type="entry name" value="SUR7"/>
    <property type="match status" value="1"/>
</dbReference>
<reference evidence="2 3" key="1">
    <citation type="submission" date="2014-04" db="EMBL/GenBank/DDBJ databases">
        <title>Evolutionary Origins and Diversification of the Mycorrhizal Mutualists.</title>
        <authorList>
            <consortium name="DOE Joint Genome Institute"/>
            <consortium name="Mycorrhizal Genomics Consortium"/>
            <person name="Kohler A."/>
            <person name="Kuo A."/>
            <person name="Nagy L.G."/>
            <person name="Floudas D."/>
            <person name="Copeland A."/>
            <person name="Barry K.W."/>
            <person name="Cichocki N."/>
            <person name="Veneault-Fourrey C."/>
            <person name="LaButti K."/>
            <person name="Lindquist E.A."/>
            <person name="Lipzen A."/>
            <person name="Lundell T."/>
            <person name="Morin E."/>
            <person name="Murat C."/>
            <person name="Riley R."/>
            <person name="Ohm R."/>
            <person name="Sun H."/>
            <person name="Tunlid A."/>
            <person name="Henrissat B."/>
            <person name="Grigoriev I.V."/>
            <person name="Hibbett D.S."/>
            <person name="Martin F."/>
        </authorList>
    </citation>
    <scope>NUCLEOTIDE SEQUENCE [LARGE SCALE GENOMIC DNA]</scope>
    <source>
        <strain evidence="2 3">MD-312</strain>
    </source>
</reference>
<evidence type="ECO:0000313" key="2">
    <source>
        <dbReference type="EMBL" id="KIJ62854.1"/>
    </source>
</evidence>
<feature type="transmembrane region" description="Helical" evidence="1">
    <location>
        <begin position="92"/>
        <end position="113"/>
    </location>
</feature>
<dbReference type="OrthoDB" id="2589196at2759"/>
<keyword evidence="1" id="KW-1133">Transmembrane helix</keyword>
<dbReference type="GO" id="GO:0035838">
    <property type="term" value="C:growing cell tip"/>
    <property type="evidence" value="ECO:0007669"/>
    <property type="project" value="TreeGrafter"/>
</dbReference>
<dbReference type="InterPro" id="IPR009571">
    <property type="entry name" value="SUR7/Rim9-like_fungi"/>
</dbReference>